<accession>A0AAW4ZMJ0</accession>
<name>A0AAW4ZMJ0_PHOPO</name>
<sequence>MTTSNEKLIYDKLIEVYPDQIVPITQLSLNDSGDKMFVESDATGFNFDCVLNCHPNCIKKEKSPDALFYVDDKLYFVEFKEGASKKEDIRLKIHEAVATIYNFSVEQNLGISREQFFSLDIRYALIYRENHVHPNPTFANTLEMNSKKYHLKNLEGYIVKKTRVAAHPESIFNILNNVSGGSVTSILIHKEGQPPLQVPA</sequence>
<reference evidence="1" key="1">
    <citation type="submission" date="2019-11" db="EMBL/GenBank/DDBJ databases">
        <title>Comparative genomics of photobacteria reveal adaptation to distinct habitats.</title>
        <authorList>
            <person name="Fuertes-Perez S."/>
            <person name="Hilgarth M."/>
            <person name="Vogel R.F."/>
        </authorList>
    </citation>
    <scope>NUCLEOTIDE SEQUENCE</scope>
    <source>
        <strain evidence="1">TMW2.2145</strain>
    </source>
</reference>
<comment type="caution">
    <text evidence="1">The sequence shown here is derived from an EMBL/GenBank/DDBJ whole genome shotgun (WGS) entry which is preliminary data.</text>
</comment>
<evidence type="ECO:0000313" key="1">
    <source>
        <dbReference type="EMBL" id="MCF2301156.1"/>
    </source>
</evidence>
<organism evidence="1 2">
    <name type="scientific">Photobacterium phosphoreum</name>
    <dbReference type="NCBI Taxonomy" id="659"/>
    <lineage>
        <taxon>Bacteria</taxon>
        <taxon>Pseudomonadati</taxon>
        <taxon>Pseudomonadota</taxon>
        <taxon>Gammaproteobacteria</taxon>
        <taxon>Vibrionales</taxon>
        <taxon>Vibrionaceae</taxon>
        <taxon>Photobacterium</taxon>
    </lineage>
</organism>
<proteinExistence type="predicted"/>
<evidence type="ECO:0000313" key="2">
    <source>
        <dbReference type="Proteomes" id="UP000813876"/>
    </source>
</evidence>
<dbReference type="EMBL" id="WMCP01000003">
    <property type="protein sequence ID" value="MCF2301156.1"/>
    <property type="molecule type" value="Genomic_DNA"/>
</dbReference>
<dbReference type="RefSeq" id="WP_232580771.1">
    <property type="nucleotide sequence ID" value="NZ_WMCP01000003.1"/>
</dbReference>
<dbReference type="AlphaFoldDB" id="A0AAW4ZMJ0"/>
<dbReference type="Proteomes" id="UP000813876">
    <property type="component" value="Unassembled WGS sequence"/>
</dbReference>
<protein>
    <recommendedName>
        <fullName evidence="3">TnsA endonuclease N-terminal domain-containing protein</fullName>
    </recommendedName>
</protein>
<evidence type="ECO:0008006" key="3">
    <source>
        <dbReference type="Google" id="ProtNLM"/>
    </source>
</evidence>
<gene>
    <name evidence="1" type="ORF">GLP33_05360</name>
</gene>